<dbReference type="Gene3D" id="3.30.1130.10">
    <property type="match status" value="2"/>
</dbReference>
<evidence type="ECO:0000256" key="3">
    <source>
        <dbReference type="ARBA" id="ARBA00005708"/>
    </source>
</evidence>
<dbReference type="InterPro" id="IPR043133">
    <property type="entry name" value="GTP-CH-I_C/QueF"/>
</dbReference>
<dbReference type="GO" id="GO:0046656">
    <property type="term" value="P:folic acid biosynthetic process"/>
    <property type="evidence" value="ECO:0007669"/>
    <property type="project" value="UniProtKB-KW"/>
</dbReference>
<keyword evidence="5" id="KW-0289">Folate biosynthesis</keyword>
<dbReference type="OrthoDB" id="5425486at2759"/>
<dbReference type="GO" id="GO:0005737">
    <property type="term" value="C:cytoplasm"/>
    <property type="evidence" value="ECO:0007669"/>
    <property type="project" value="TreeGrafter"/>
</dbReference>
<comment type="pathway">
    <text evidence="2">Cofactor biosynthesis; tetrahydrofolate biosynthesis; 2-amino-4-hydroxy-6-hydroxymethyl-7,8-dihydropteridine diphosphate from 7,8-dihydroneopterin triphosphate: step 3/4.</text>
</comment>
<proteinExistence type="inferred from homology"/>
<dbReference type="Proteomes" id="UP000481861">
    <property type="component" value="Unassembled WGS sequence"/>
</dbReference>
<dbReference type="EC" id="4.1.2.25" evidence="4"/>
<gene>
    <name evidence="9" type="ORF">BDV95DRAFT_484538</name>
</gene>
<evidence type="ECO:0000259" key="8">
    <source>
        <dbReference type="SMART" id="SM00905"/>
    </source>
</evidence>
<keyword evidence="6" id="KW-0456">Lyase</keyword>
<evidence type="ECO:0000256" key="4">
    <source>
        <dbReference type="ARBA" id="ARBA00013043"/>
    </source>
</evidence>
<evidence type="ECO:0000256" key="6">
    <source>
        <dbReference type="ARBA" id="ARBA00023239"/>
    </source>
</evidence>
<reference evidence="9 10" key="1">
    <citation type="submission" date="2020-01" db="EMBL/GenBank/DDBJ databases">
        <authorList>
            <consortium name="DOE Joint Genome Institute"/>
            <person name="Haridas S."/>
            <person name="Albert R."/>
            <person name="Binder M."/>
            <person name="Bloem J."/>
            <person name="Labutti K."/>
            <person name="Salamov A."/>
            <person name="Andreopoulos B."/>
            <person name="Baker S.E."/>
            <person name="Barry K."/>
            <person name="Bills G."/>
            <person name="Bluhm B.H."/>
            <person name="Cannon C."/>
            <person name="Castanera R."/>
            <person name="Culley D.E."/>
            <person name="Daum C."/>
            <person name="Ezra D."/>
            <person name="Gonzalez J.B."/>
            <person name="Henrissat B."/>
            <person name="Kuo A."/>
            <person name="Liang C."/>
            <person name="Lipzen A."/>
            <person name="Lutzoni F."/>
            <person name="Magnuson J."/>
            <person name="Mondo S."/>
            <person name="Nolan M."/>
            <person name="Ohm R."/>
            <person name="Pangilinan J."/>
            <person name="Park H.-J.H."/>
            <person name="Ramirez L."/>
            <person name="Alfaro M."/>
            <person name="Sun H."/>
            <person name="Tritt A."/>
            <person name="Yoshinaga Y."/>
            <person name="Zwiers L.-H.L."/>
            <person name="Turgeon B.G."/>
            <person name="Goodwin S.B."/>
            <person name="Spatafora J.W."/>
            <person name="Crous P.W."/>
            <person name="Grigoriev I.V."/>
        </authorList>
    </citation>
    <scope>NUCLEOTIDE SEQUENCE [LARGE SCALE GENOMIC DNA]</scope>
    <source>
        <strain evidence="9 10">CBS 611.86</strain>
    </source>
</reference>
<dbReference type="Pfam" id="PF02152">
    <property type="entry name" value="FolB"/>
    <property type="match status" value="2"/>
</dbReference>
<protein>
    <recommendedName>
        <fullName evidence="4">dihydroneopterin aldolase</fullName>
        <ecNumber evidence="4">4.1.2.25</ecNumber>
    </recommendedName>
    <alternativeName>
        <fullName evidence="7">7,8-dihydroneopterin aldolase</fullName>
    </alternativeName>
</protein>
<evidence type="ECO:0000313" key="10">
    <source>
        <dbReference type="Proteomes" id="UP000481861"/>
    </source>
</evidence>
<name>A0A7C8IC60_9PLEO</name>
<dbReference type="InterPro" id="IPR006156">
    <property type="entry name" value="Dihydroneopterin_aldolase"/>
</dbReference>
<dbReference type="AlphaFoldDB" id="A0A7C8IC60"/>
<evidence type="ECO:0000313" key="9">
    <source>
        <dbReference type="EMBL" id="KAF2875977.1"/>
    </source>
</evidence>
<comment type="catalytic activity">
    <reaction evidence="1">
        <text>7,8-dihydroneopterin = 6-hydroxymethyl-7,8-dihydropterin + glycolaldehyde</text>
        <dbReference type="Rhea" id="RHEA:10540"/>
        <dbReference type="ChEBI" id="CHEBI:17001"/>
        <dbReference type="ChEBI" id="CHEBI:17071"/>
        <dbReference type="ChEBI" id="CHEBI:44841"/>
        <dbReference type="EC" id="4.1.2.25"/>
    </reaction>
</comment>
<dbReference type="SMART" id="SM00905">
    <property type="entry name" value="FolB"/>
    <property type="match status" value="1"/>
</dbReference>
<dbReference type="PANTHER" id="PTHR42844">
    <property type="entry name" value="DIHYDRONEOPTERIN ALDOLASE 1-RELATED"/>
    <property type="match status" value="1"/>
</dbReference>
<feature type="domain" description="Dihydroneopterin aldolase/epimerase" evidence="8">
    <location>
        <begin position="160"/>
        <end position="259"/>
    </location>
</feature>
<keyword evidence="10" id="KW-1185">Reference proteome</keyword>
<accession>A0A7C8IC60</accession>
<dbReference type="GO" id="GO:0004150">
    <property type="term" value="F:dihydroneopterin aldolase activity"/>
    <property type="evidence" value="ECO:0007669"/>
    <property type="project" value="UniProtKB-EC"/>
</dbReference>
<evidence type="ECO:0000256" key="1">
    <source>
        <dbReference type="ARBA" id="ARBA00001353"/>
    </source>
</evidence>
<dbReference type="SUPFAM" id="SSF55620">
    <property type="entry name" value="Tetrahydrobiopterin biosynthesis enzymes-like"/>
    <property type="match status" value="2"/>
</dbReference>
<evidence type="ECO:0000256" key="5">
    <source>
        <dbReference type="ARBA" id="ARBA00022909"/>
    </source>
</evidence>
<comment type="caution">
    <text evidence="9">The sequence shown here is derived from an EMBL/GenBank/DDBJ whole genome shotgun (WGS) entry which is preliminary data.</text>
</comment>
<evidence type="ECO:0000256" key="2">
    <source>
        <dbReference type="ARBA" id="ARBA00005013"/>
    </source>
</evidence>
<dbReference type="PANTHER" id="PTHR42844:SF1">
    <property type="entry name" value="DIHYDRONEOPTERIN ALDOLASE 1-RELATED"/>
    <property type="match status" value="1"/>
</dbReference>
<dbReference type="InterPro" id="IPR006157">
    <property type="entry name" value="FolB_dom"/>
</dbReference>
<comment type="similarity">
    <text evidence="3">Belongs to the DHNA family.</text>
</comment>
<dbReference type="EMBL" id="JAADJZ010000004">
    <property type="protein sequence ID" value="KAF2875977.1"/>
    <property type="molecule type" value="Genomic_DNA"/>
</dbReference>
<evidence type="ECO:0000256" key="7">
    <source>
        <dbReference type="ARBA" id="ARBA00032903"/>
    </source>
</evidence>
<sequence length="263" mass="29568">MQHLREAVWQGRLAIHDVIDQITVRNLEATVDAGVDVWGRKRKQRAFITVTLSLTKPFDSAAAADALDHSTVHYGQLSKAIQNHVEQQNSIVGWQSTKDLVRGISECASHIIKATRIRSMETDVCYLKGSMFGDGAGYKIGVLFQDDSNNLPESQFYRILYLRNVRIPCIIGVNPNERQQKQPVIINLAIECLQNHRSDDYAKLETVVVETLETLSTTVVQDLRAKFFNENDGVSYIKLRVEKPQAVPFADAPAIEIVRPVKP</sequence>
<organism evidence="9 10">
    <name type="scientific">Massariosphaeria phaeospora</name>
    <dbReference type="NCBI Taxonomy" id="100035"/>
    <lineage>
        <taxon>Eukaryota</taxon>
        <taxon>Fungi</taxon>
        <taxon>Dikarya</taxon>
        <taxon>Ascomycota</taxon>
        <taxon>Pezizomycotina</taxon>
        <taxon>Dothideomycetes</taxon>
        <taxon>Pleosporomycetidae</taxon>
        <taxon>Pleosporales</taxon>
        <taxon>Pleosporales incertae sedis</taxon>
        <taxon>Massariosphaeria</taxon>
    </lineage>
</organism>